<evidence type="ECO:0000313" key="5">
    <source>
        <dbReference type="EMBL" id="MEL1249820.1"/>
    </source>
</evidence>
<proteinExistence type="predicted"/>
<keyword evidence="2" id="KW-0812">Transmembrane</keyword>
<sequence>MKLRIILAVPVLAALIGCNAEETTPRAEVERMEMDFATSGDAPTQNFGFMEAMEQGPFSGPSGAESARRAANFAESSARGGANDNEDPAPGTQIAYAYSWGFQVDAADLATLQQRHRDLCDSLAGNCRVLSLSQSGDGDYGYGRMELQVAASEIDAFSTSLNSAGDELDAEQISFAIFGEDLTDDIIDNEARLAARMVLRDRLMEVLRNRQGSVGDLVEAERGVAAVNEEIDATQSRLASLRNRVAYTSVSIEYDPQMGHYSVGFWAPVSEALGSVTTTLGVAVAAVVYLVVGAFPFVLLFFALRWLWRKNGLRLWRRKSGESES</sequence>
<protein>
    <submittedName>
        <fullName evidence="5">DUF4349 domain-containing protein</fullName>
    </submittedName>
</protein>
<keyword evidence="2" id="KW-0472">Membrane</keyword>
<feature type="coiled-coil region" evidence="1">
    <location>
        <begin position="217"/>
        <end position="244"/>
    </location>
</feature>
<keyword evidence="3" id="KW-0732">Signal</keyword>
<keyword evidence="2" id="KW-1133">Transmembrane helix</keyword>
<feature type="chain" id="PRO_5046081408" evidence="3">
    <location>
        <begin position="21"/>
        <end position="325"/>
    </location>
</feature>
<evidence type="ECO:0000256" key="1">
    <source>
        <dbReference type="SAM" id="Coils"/>
    </source>
</evidence>
<dbReference type="InterPro" id="IPR025645">
    <property type="entry name" value="DUF4349"/>
</dbReference>
<evidence type="ECO:0000256" key="3">
    <source>
        <dbReference type="SAM" id="SignalP"/>
    </source>
</evidence>
<organism evidence="5 6">
    <name type="scientific">Aurantiacibacter gilvus</name>
    <dbReference type="NCBI Taxonomy" id="3139141"/>
    <lineage>
        <taxon>Bacteria</taxon>
        <taxon>Pseudomonadati</taxon>
        <taxon>Pseudomonadota</taxon>
        <taxon>Alphaproteobacteria</taxon>
        <taxon>Sphingomonadales</taxon>
        <taxon>Erythrobacteraceae</taxon>
        <taxon>Aurantiacibacter</taxon>
    </lineage>
</organism>
<reference evidence="5 6" key="1">
    <citation type="submission" date="2024-04" db="EMBL/GenBank/DDBJ databases">
        <title>Aurantiacibacter sp. DGU6 16S ribosomal RNA gene Genome sequencing and assembly.</title>
        <authorList>
            <person name="Park S."/>
        </authorList>
    </citation>
    <scope>NUCLEOTIDE SEQUENCE [LARGE SCALE GENOMIC DNA]</scope>
    <source>
        <strain evidence="5 6">DGU6</strain>
    </source>
</reference>
<keyword evidence="6" id="KW-1185">Reference proteome</keyword>
<dbReference type="RefSeq" id="WP_341672345.1">
    <property type="nucleotide sequence ID" value="NZ_JBBYHV010000001.1"/>
</dbReference>
<name>A0ABU9IC96_9SPHN</name>
<evidence type="ECO:0000259" key="4">
    <source>
        <dbReference type="Pfam" id="PF14257"/>
    </source>
</evidence>
<dbReference type="PROSITE" id="PS51257">
    <property type="entry name" value="PROKAR_LIPOPROTEIN"/>
    <property type="match status" value="1"/>
</dbReference>
<comment type="caution">
    <text evidence="5">The sequence shown here is derived from an EMBL/GenBank/DDBJ whole genome shotgun (WGS) entry which is preliminary data.</text>
</comment>
<accession>A0ABU9IC96</accession>
<evidence type="ECO:0000313" key="6">
    <source>
        <dbReference type="Proteomes" id="UP001497045"/>
    </source>
</evidence>
<feature type="signal peptide" evidence="3">
    <location>
        <begin position="1"/>
        <end position="20"/>
    </location>
</feature>
<keyword evidence="1" id="KW-0175">Coiled coil</keyword>
<gene>
    <name evidence="5" type="ORF">AAEO60_03960</name>
</gene>
<dbReference type="Proteomes" id="UP001497045">
    <property type="component" value="Unassembled WGS sequence"/>
</dbReference>
<dbReference type="EMBL" id="JBBYHV010000001">
    <property type="protein sequence ID" value="MEL1249820.1"/>
    <property type="molecule type" value="Genomic_DNA"/>
</dbReference>
<feature type="domain" description="DUF4349" evidence="4">
    <location>
        <begin position="93"/>
        <end position="309"/>
    </location>
</feature>
<feature type="transmembrane region" description="Helical" evidence="2">
    <location>
        <begin position="280"/>
        <end position="308"/>
    </location>
</feature>
<evidence type="ECO:0000256" key="2">
    <source>
        <dbReference type="SAM" id="Phobius"/>
    </source>
</evidence>
<dbReference type="Pfam" id="PF14257">
    <property type="entry name" value="DUF4349"/>
    <property type="match status" value="1"/>
</dbReference>